<reference evidence="1" key="1">
    <citation type="submission" date="2009-01" db="EMBL/GenBank/DDBJ databases">
        <title>Complete sequence of chromosome of Francisella philomiragia subsp. philomiragia ATCC 25017.</title>
        <authorList>
            <consortium name="US DOE Joint Genome Institute"/>
            <person name="Copeland A."/>
            <person name="Lucas S."/>
            <person name="Lapidus A."/>
            <person name="Barry K."/>
            <person name="Detter J.C."/>
            <person name="Glavina del Rio T."/>
            <person name="Hammon N."/>
            <person name="Israni S."/>
            <person name="Dalin E."/>
            <person name="Tice H."/>
            <person name="Pitluck S."/>
            <person name="Chain P."/>
            <person name="Malfatti S."/>
            <person name="Shin M."/>
            <person name="Vergez L."/>
            <person name="Schmutz J."/>
            <person name="Larimer F."/>
            <person name="Land M."/>
            <person name="Hauser L."/>
            <person name="Richardson P."/>
        </authorList>
    </citation>
    <scope>NUCLEOTIDE SEQUENCE</scope>
    <source>
        <strain evidence="1">ATCC 25017</strain>
    </source>
</reference>
<dbReference type="AlphaFoldDB" id="B0TYV6"/>
<dbReference type="EMBL" id="CP000937">
    <property type="protein sequence ID" value="ABZ87702.1"/>
    <property type="molecule type" value="Genomic_DNA"/>
</dbReference>
<evidence type="ECO:0008006" key="2">
    <source>
        <dbReference type="Google" id="ProtNLM"/>
    </source>
</evidence>
<dbReference type="SUPFAM" id="SSF53756">
    <property type="entry name" value="UDP-Glycosyltransferase/glycogen phosphorylase"/>
    <property type="match status" value="1"/>
</dbReference>
<name>B0TYV6_FRAP2</name>
<proteinExistence type="predicted"/>
<accession>B0TYV6</accession>
<protein>
    <recommendedName>
        <fullName evidence="2">Glycosyl transferases group 1 family protein</fullName>
    </recommendedName>
</protein>
<organism evidence="1">
    <name type="scientific">Francisella philomiragia subsp. philomiragia (strain ATCC 25017 / CCUG 19701 / FSC 153 / O#319-036)</name>
    <dbReference type="NCBI Taxonomy" id="484022"/>
    <lineage>
        <taxon>Bacteria</taxon>
        <taxon>Pseudomonadati</taxon>
        <taxon>Pseudomonadota</taxon>
        <taxon>Gammaproteobacteria</taxon>
        <taxon>Thiotrichales</taxon>
        <taxon>Francisellaceae</taxon>
        <taxon>Francisella</taxon>
    </lineage>
</organism>
<gene>
    <name evidence="1" type="ordered locus">Fphi_1477</name>
</gene>
<dbReference type="KEGG" id="fph:Fphi_1477"/>
<evidence type="ECO:0000313" key="1">
    <source>
        <dbReference type="EMBL" id="ABZ87702.1"/>
    </source>
</evidence>
<dbReference type="HOGENOM" id="CLU_3251929_0_0_6"/>
<sequence length="42" mass="4880">MNNKDYEDLCKNARAKVLKEFDSKLVAEKYVNLYKEVLGNGK</sequence>